<dbReference type="Gene3D" id="2.60.40.420">
    <property type="entry name" value="Cupredoxins - blue copper proteins"/>
    <property type="match status" value="1"/>
</dbReference>
<feature type="compositionally biased region" description="Low complexity" evidence="1">
    <location>
        <begin position="125"/>
        <end position="145"/>
    </location>
</feature>
<dbReference type="InterPro" id="IPR011049">
    <property type="entry name" value="Serralysin-like_metalloprot_C"/>
</dbReference>
<dbReference type="Proteomes" id="UP001497623">
    <property type="component" value="Unassembled WGS sequence"/>
</dbReference>
<feature type="compositionally biased region" description="Low complexity" evidence="1">
    <location>
        <begin position="153"/>
        <end position="211"/>
    </location>
</feature>
<keyword evidence="2" id="KW-0732">Signal</keyword>
<dbReference type="InterPro" id="IPR008972">
    <property type="entry name" value="Cupredoxin"/>
</dbReference>
<accession>A0AAV2R1S9</accession>
<dbReference type="SUPFAM" id="SSF101967">
    <property type="entry name" value="Adhesin YadA, collagen-binding domain"/>
    <property type="match status" value="1"/>
</dbReference>
<feature type="compositionally biased region" description="Basic and acidic residues" evidence="1">
    <location>
        <begin position="212"/>
        <end position="224"/>
    </location>
</feature>
<evidence type="ECO:0000313" key="4">
    <source>
        <dbReference type="Proteomes" id="UP001497623"/>
    </source>
</evidence>
<feature type="chain" id="PRO_5043371237" evidence="2">
    <location>
        <begin position="27"/>
        <end position="395"/>
    </location>
</feature>
<evidence type="ECO:0000313" key="3">
    <source>
        <dbReference type="EMBL" id="CAL4105001.1"/>
    </source>
</evidence>
<name>A0AAV2R1S9_MEGNR</name>
<evidence type="ECO:0000256" key="1">
    <source>
        <dbReference type="SAM" id="MobiDB-lite"/>
    </source>
</evidence>
<dbReference type="EMBL" id="CAXKWB010012566">
    <property type="protein sequence ID" value="CAL4105001.1"/>
    <property type="molecule type" value="Genomic_DNA"/>
</dbReference>
<proteinExistence type="predicted"/>
<feature type="region of interest" description="Disordered" evidence="1">
    <location>
        <begin position="113"/>
        <end position="231"/>
    </location>
</feature>
<keyword evidence="4" id="KW-1185">Reference proteome</keyword>
<sequence>MDARKCSHLTILLLILLDVSLVAVCASNPFNRWDNPFNNGNNPFNRGDNPFNNGDNPFNRGDNPFNNGDNPFNRGNNPFNNGDNPFNRGNNPFNNGDNPFNRADHPFNNGDNPFNRGENPFNNGDNPFNHGDNPFNNGDNPFNRGYNSFNNGDNPFNRGDNPFNNGDNPFNRGDNPFNNGDNPFNRGDNPFNNGDNPFNRGDNPFNNGDNPFNREDNPLNKEDNPYNSGDNPFNNKKTLNYLCCINNKETIKGWDLIQFGFDLLTNFCPSKAIQLADFAGTQKYIIYNVSKEEYNTCRSNQAPSDIVSACELPFDPEAGCQAPKPEQDDYYKLKAIKGDQYRVDGCFSIQRIKVSSHTSHEEVHGALMTKLGISGSSHVEVGVFMFAIALVVGLM</sequence>
<organism evidence="3 4">
    <name type="scientific">Meganyctiphanes norvegica</name>
    <name type="common">Northern krill</name>
    <name type="synonym">Thysanopoda norvegica</name>
    <dbReference type="NCBI Taxonomy" id="48144"/>
    <lineage>
        <taxon>Eukaryota</taxon>
        <taxon>Metazoa</taxon>
        <taxon>Ecdysozoa</taxon>
        <taxon>Arthropoda</taxon>
        <taxon>Crustacea</taxon>
        <taxon>Multicrustacea</taxon>
        <taxon>Malacostraca</taxon>
        <taxon>Eumalacostraca</taxon>
        <taxon>Eucarida</taxon>
        <taxon>Euphausiacea</taxon>
        <taxon>Euphausiidae</taxon>
        <taxon>Meganyctiphanes</taxon>
    </lineage>
</organism>
<gene>
    <name evidence="3" type="ORF">MNOR_LOCUS17914</name>
</gene>
<feature type="signal peptide" evidence="2">
    <location>
        <begin position="1"/>
        <end position="26"/>
    </location>
</feature>
<dbReference type="AlphaFoldDB" id="A0AAV2R1S9"/>
<comment type="caution">
    <text evidence="3">The sequence shown here is derived from an EMBL/GenBank/DDBJ whole genome shotgun (WGS) entry which is preliminary data.</text>
</comment>
<reference evidence="3 4" key="1">
    <citation type="submission" date="2024-05" db="EMBL/GenBank/DDBJ databases">
        <authorList>
            <person name="Wallberg A."/>
        </authorList>
    </citation>
    <scope>NUCLEOTIDE SEQUENCE [LARGE SCALE GENOMIC DNA]</scope>
</reference>
<protein>
    <submittedName>
        <fullName evidence="3">Uncharacterized protein</fullName>
    </submittedName>
</protein>
<evidence type="ECO:0000256" key="2">
    <source>
        <dbReference type="SAM" id="SignalP"/>
    </source>
</evidence>